<dbReference type="SUPFAM" id="SSF56300">
    <property type="entry name" value="Metallo-dependent phosphatases"/>
    <property type="match status" value="1"/>
</dbReference>
<feature type="transmembrane region" description="Helical" evidence="1">
    <location>
        <begin position="515"/>
        <end position="542"/>
    </location>
</feature>
<protein>
    <submittedName>
        <fullName evidence="6">Transmembrane protein 62</fullName>
    </submittedName>
</protein>
<keyword evidence="1" id="KW-0472">Membrane</keyword>
<accession>A0A4W3K0J7</accession>
<dbReference type="Pfam" id="PF00149">
    <property type="entry name" value="Metallophos"/>
    <property type="match status" value="1"/>
</dbReference>
<feature type="domain" description="Calcineurin-like phosphoesterase" evidence="3">
    <location>
        <begin position="45"/>
        <end position="163"/>
    </location>
</feature>
<dbReference type="Pfam" id="PF24394">
    <property type="entry name" value="TMEM62_C"/>
    <property type="match status" value="1"/>
</dbReference>
<feature type="transmembrane region" description="Helical" evidence="1">
    <location>
        <begin position="585"/>
        <end position="608"/>
    </location>
</feature>
<keyword evidence="1" id="KW-1133">Transmembrane helix</keyword>
<dbReference type="Gene3D" id="3.60.21.10">
    <property type="match status" value="1"/>
</dbReference>
<dbReference type="GO" id="GO:0016787">
    <property type="term" value="F:hydrolase activity"/>
    <property type="evidence" value="ECO:0007669"/>
    <property type="project" value="InterPro"/>
</dbReference>
<evidence type="ECO:0000259" key="3">
    <source>
        <dbReference type="Pfam" id="PF00149"/>
    </source>
</evidence>
<feature type="transmembrane region" description="Helical" evidence="1">
    <location>
        <begin position="554"/>
        <end position="573"/>
    </location>
</feature>
<dbReference type="InterPro" id="IPR056229">
    <property type="entry name" value="Ig_TMM62"/>
</dbReference>
<feature type="transmembrane region" description="Helical" evidence="1">
    <location>
        <begin position="454"/>
        <end position="480"/>
    </location>
</feature>
<evidence type="ECO:0000313" key="7">
    <source>
        <dbReference type="Proteomes" id="UP000314986"/>
    </source>
</evidence>
<proteinExistence type="predicted"/>
<reference evidence="7" key="1">
    <citation type="journal article" date="2006" name="Science">
        <title>Ancient noncoding elements conserved in the human genome.</title>
        <authorList>
            <person name="Venkatesh B."/>
            <person name="Kirkness E.F."/>
            <person name="Loh Y.H."/>
            <person name="Halpern A.L."/>
            <person name="Lee A.P."/>
            <person name="Johnson J."/>
            <person name="Dandona N."/>
            <person name="Viswanathan L.D."/>
            <person name="Tay A."/>
            <person name="Venter J.C."/>
            <person name="Strausberg R.L."/>
            <person name="Brenner S."/>
        </authorList>
    </citation>
    <scope>NUCLEOTIDE SEQUENCE [LARGE SCALE GENOMIC DNA]</scope>
</reference>
<dbReference type="GeneTree" id="ENSGT00390000016216"/>
<sequence>MAAGLLLACLTAYVLETYTLQPGLGRHPRAGQPPYPDSSPDNLFWFLQVSDIHISKFHDPKRVPDFLKFCTETIDAIKPELVLVTGDLTDAKTKSKIGSIQHEVEWQTYQTILKQSRVLEKTKWIDIRGNHDAFNIPSLESVTNYYRKYSAFRRDGSFHYLHQKPFGNYSFICADATPVPGPKRPFNFFGFLNQTKMAELSALSSNAVHSNQTIWFGHYTTSTIISASPGIRQLMSSSLAYLCGHLHTLGGLAPVLHSRHRQGTLELELGDWMDNRRYRILAFDHDLLSFADLTFDEWPVVLITNPKDVVYHNPTQEPLERVQYSTHIRVLVFSPSTISSVLVSIDGVALESAEHVMGPLFVLPWNVKDYREGVHQIEVKAKDQAGREKTQGHKFTMEKDHLFTFDFLPSFILLSNHSIMMKVVFILLTIVYLILMVVIRYLPKPQLKETPGLLILTYFSLQVLCNTSTIYFPVVLFTLYTALGPWFIGEVIDGQIGACFSFGVLVDGYFVEDSLTFFIGILQLLFFNFPLTLYLCWCLLLRCRGARFLSHIKYSGWVCSVLVHLTVLMLFAWQLHSCYFLLEAYGVAAFLLSPMRTWTVMLAMALAYQVWTTNESAIAVYRNLIKNCPYS</sequence>
<evidence type="ECO:0000259" key="5">
    <source>
        <dbReference type="Pfam" id="PF24394"/>
    </source>
</evidence>
<dbReference type="PANTHER" id="PTHR14795:SF0">
    <property type="entry name" value="TRANSMEMBRANE PROTEIN 62"/>
    <property type="match status" value="1"/>
</dbReference>
<reference evidence="7" key="2">
    <citation type="journal article" date="2007" name="PLoS Biol.">
        <title>Survey sequencing and comparative analysis of the elephant shark (Callorhinchus milii) genome.</title>
        <authorList>
            <person name="Venkatesh B."/>
            <person name="Kirkness E.F."/>
            <person name="Loh Y.H."/>
            <person name="Halpern A.L."/>
            <person name="Lee A.P."/>
            <person name="Johnson J."/>
            <person name="Dandona N."/>
            <person name="Viswanathan L.D."/>
            <person name="Tay A."/>
            <person name="Venter J.C."/>
            <person name="Strausberg R.L."/>
            <person name="Brenner S."/>
        </authorList>
    </citation>
    <scope>NUCLEOTIDE SEQUENCE [LARGE SCALE GENOMIC DNA]</scope>
</reference>
<evidence type="ECO:0000256" key="2">
    <source>
        <dbReference type="SAM" id="SignalP"/>
    </source>
</evidence>
<name>A0A4W3K0J7_CALMI</name>
<evidence type="ECO:0000313" key="6">
    <source>
        <dbReference type="Ensembl" id="ENSCMIP00000044053.1"/>
    </source>
</evidence>
<dbReference type="CDD" id="cd07401">
    <property type="entry name" value="MPP_TMEM62_N"/>
    <property type="match status" value="1"/>
</dbReference>
<keyword evidence="7" id="KW-1185">Reference proteome</keyword>
<feature type="domain" description="TMEM62 Ig-like" evidence="4">
    <location>
        <begin position="297"/>
        <end position="394"/>
    </location>
</feature>
<dbReference type="InterPro" id="IPR004843">
    <property type="entry name" value="Calcineurin-like_PHP"/>
</dbReference>
<reference evidence="6" key="5">
    <citation type="submission" date="2025-09" db="UniProtKB">
        <authorList>
            <consortium name="Ensembl"/>
        </authorList>
    </citation>
    <scope>IDENTIFICATION</scope>
</reference>
<dbReference type="InterPro" id="IPR056230">
    <property type="entry name" value="TMEM62_C"/>
</dbReference>
<dbReference type="InterPro" id="IPR041871">
    <property type="entry name" value="MPP_TMEM62"/>
</dbReference>
<feature type="domain" description="TMEM62 C-terminal" evidence="5">
    <location>
        <begin position="421"/>
        <end position="594"/>
    </location>
</feature>
<dbReference type="PANTHER" id="PTHR14795">
    <property type="entry name" value="HELICASE RELATED"/>
    <property type="match status" value="1"/>
</dbReference>
<dbReference type="AlphaFoldDB" id="A0A4W3K0J7"/>
<feature type="signal peptide" evidence="2">
    <location>
        <begin position="1"/>
        <end position="16"/>
    </location>
</feature>
<dbReference type="InParanoid" id="A0A4W3K0J7"/>
<evidence type="ECO:0000259" key="4">
    <source>
        <dbReference type="Pfam" id="PF24384"/>
    </source>
</evidence>
<dbReference type="OMA" id="VEWQTYH"/>
<dbReference type="InterPro" id="IPR029052">
    <property type="entry name" value="Metallo-depent_PP-like"/>
</dbReference>
<dbReference type="Proteomes" id="UP000314986">
    <property type="component" value="Unassembled WGS sequence"/>
</dbReference>
<reference evidence="6" key="4">
    <citation type="submission" date="2025-08" db="UniProtKB">
        <authorList>
            <consortium name="Ensembl"/>
        </authorList>
    </citation>
    <scope>IDENTIFICATION</scope>
</reference>
<dbReference type="Ensembl" id="ENSCMIT00000044687.1">
    <property type="protein sequence ID" value="ENSCMIP00000044053.1"/>
    <property type="gene ID" value="ENSCMIG00000018257.1"/>
</dbReference>
<feature type="chain" id="PRO_5021498971" evidence="2">
    <location>
        <begin position="17"/>
        <end position="631"/>
    </location>
</feature>
<feature type="transmembrane region" description="Helical" evidence="1">
    <location>
        <begin position="419"/>
        <end position="442"/>
    </location>
</feature>
<dbReference type="Pfam" id="PF24384">
    <property type="entry name" value="Ig_TMM62"/>
    <property type="match status" value="1"/>
</dbReference>
<gene>
    <name evidence="6" type="primary">tmem62</name>
</gene>
<reference evidence="7" key="3">
    <citation type="journal article" date="2014" name="Nature">
        <title>Elephant shark genome provides unique insights into gnathostome evolution.</title>
        <authorList>
            <consortium name="International Elephant Shark Genome Sequencing Consortium"/>
            <person name="Venkatesh B."/>
            <person name="Lee A.P."/>
            <person name="Ravi V."/>
            <person name="Maurya A.K."/>
            <person name="Lian M.M."/>
            <person name="Swann J.B."/>
            <person name="Ohta Y."/>
            <person name="Flajnik M.F."/>
            <person name="Sutoh Y."/>
            <person name="Kasahara M."/>
            <person name="Hoon S."/>
            <person name="Gangu V."/>
            <person name="Roy S.W."/>
            <person name="Irimia M."/>
            <person name="Korzh V."/>
            <person name="Kondrychyn I."/>
            <person name="Lim Z.W."/>
            <person name="Tay B.H."/>
            <person name="Tohari S."/>
            <person name="Kong K.W."/>
            <person name="Ho S."/>
            <person name="Lorente-Galdos B."/>
            <person name="Quilez J."/>
            <person name="Marques-Bonet T."/>
            <person name="Raney B.J."/>
            <person name="Ingham P.W."/>
            <person name="Tay A."/>
            <person name="Hillier L.W."/>
            <person name="Minx P."/>
            <person name="Boehm T."/>
            <person name="Wilson R.K."/>
            <person name="Brenner S."/>
            <person name="Warren W.C."/>
        </authorList>
    </citation>
    <scope>NUCLEOTIDE SEQUENCE [LARGE SCALE GENOMIC DNA]</scope>
</reference>
<organism evidence="6 7">
    <name type="scientific">Callorhinchus milii</name>
    <name type="common">Ghost shark</name>
    <dbReference type="NCBI Taxonomy" id="7868"/>
    <lineage>
        <taxon>Eukaryota</taxon>
        <taxon>Metazoa</taxon>
        <taxon>Chordata</taxon>
        <taxon>Craniata</taxon>
        <taxon>Vertebrata</taxon>
        <taxon>Chondrichthyes</taxon>
        <taxon>Holocephali</taxon>
        <taxon>Chimaeriformes</taxon>
        <taxon>Callorhinchidae</taxon>
        <taxon>Callorhinchus</taxon>
    </lineage>
</organism>
<evidence type="ECO:0000256" key="1">
    <source>
        <dbReference type="SAM" id="Phobius"/>
    </source>
</evidence>
<keyword evidence="1" id="KW-0812">Transmembrane</keyword>
<keyword evidence="2" id="KW-0732">Signal</keyword>